<gene>
    <name evidence="2" type="ORF">PQU94_08260</name>
</gene>
<dbReference type="RefSeq" id="WP_272740989.1">
    <property type="nucleotide sequence ID" value="NZ_JAQQKW010000004.1"/>
</dbReference>
<dbReference type="InterPro" id="IPR025979">
    <property type="entry name" value="ChrR-like_cupin_dom"/>
</dbReference>
<protein>
    <submittedName>
        <fullName evidence="2">Cupin domain-containing protein</fullName>
    </submittedName>
</protein>
<proteinExistence type="predicted"/>
<dbReference type="Proteomes" id="UP001216595">
    <property type="component" value="Unassembled WGS sequence"/>
</dbReference>
<dbReference type="Pfam" id="PF12973">
    <property type="entry name" value="Cupin_7"/>
    <property type="match status" value="1"/>
</dbReference>
<reference evidence="2 3" key="1">
    <citation type="submission" date="2023-01" db="EMBL/GenBank/DDBJ databases">
        <title>Novel species of the genus Asticcacaulis isolated from rivers.</title>
        <authorList>
            <person name="Lu H."/>
        </authorList>
    </citation>
    <scope>NUCLEOTIDE SEQUENCE [LARGE SCALE GENOMIC DNA]</scope>
    <source>
        <strain evidence="2 3">DXS10W</strain>
    </source>
</reference>
<dbReference type="SUPFAM" id="SSF51182">
    <property type="entry name" value="RmlC-like cupins"/>
    <property type="match status" value="1"/>
</dbReference>
<evidence type="ECO:0000313" key="2">
    <source>
        <dbReference type="EMBL" id="MDC7694272.1"/>
    </source>
</evidence>
<name>A0ABT5IE72_9CAUL</name>
<sequence length="205" mass="22346">MVSLDQLQSRLSDLSIGVHALTRPEESPASRLVKLDPNTVLNLRNGRHDVIILLGSLASGPVMLSPQSYIGLDGKGKLRAGPWGAVLFHMVSPIVPGGPKSIIKAENLSWFDGLQSGVRRCNFRTQDYSVALVDFTSGTRIRPHRHDRGEEIYLLAGELAGAPKRLKPGDWLRLNPSIVHAPHSETSTRFLVITGHLKPDGVQTA</sequence>
<keyword evidence="3" id="KW-1185">Reference proteome</keyword>
<dbReference type="Gene3D" id="2.60.120.10">
    <property type="entry name" value="Jelly Rolls"/>
    <property type="match status" value="1"/>
</dbReference>
<dbReference type="EMBL" id="JAQQKW010000004">
    <property type="protein sequence ID" value="MDC7694272.1"/>
    <property type="molecule type" value="Genomic_DNA"/>
</dbReference>
<comment type="caution">
    <text evidence="2">The sequence shown here is derived from an EMBL/GenBank/DDBJ whole genome shotgun (WGS) entry which is preliminary data.</text>
</comment>
<dbReference type="InterPro" id="IPR011051">
    <property type="entry name" value="RmlC_Cupin_sf"/>
</dbReference>
<organism evidence="2 3">
    <name type="scientific">Asticcacaulis currens</name>
    <dbReference type="NCBI Taxonomy" id="2984210"/>
    <lineage>
        <taxon>Bacteria</taxon>
        <taxon>Pseudomonadati</taxon>
        <taxon>Pseudomonadota</taxon>
        <taxon>Alphaproteobacteria</taxon>
        <taxon>Caulobacterales</taxon>
        <taxon>Caulobacteraceae</taxon>
        <taxon>Asticcacaulis</taxon>
    </lineage>
</organism>
<evidence type="ECO:0000259" key="1">
    <source>
        <dbReference type="Pfam" id="PF12973"/>
    </source>
</evidence>
<accession>A0ABT5IE72</accession>
<feature type="domain" description="ChrR-like cupin" evidence="1">
    <location>
        <begin position="102"/>
        <end position="197"/>
    </location>
</feature>
<dbReference type="InterPro" id="IPR014710">
    <property type="entry name" value="RmlC-like_jellyroll"/>
</dbReference>
<evidence type="ECO:0000313" key="3">
    <source>
        <dbReference type="Proteomes" id="UP001216595"/>
    </source>
</evidence>